<accession>A0A6J4MYN0</accession>
<dbReference type="AlphaFoldDB" id="A0A6J4MYN0"/>
<evidence type="ECO:0000313" key="1">
    <source>
        <dbReference type="EMBL" id="CAA9370181.1"/>
    </source>
</evidence>
<protein>
    <submittedName>
        <fullName evidence="1">Uncharacterized protein</fullName>
    </submittedName>
</protein>
<proteinExistence type="predicted"/>
<name>A0A6J4MYN0_9ACTN</name>
<dbReference type="EMBL" id="CADCUM010000027">
    <property type="protein sequence ID" value="CAA9370181.1"/>
    <property type="molecule type" value="Genomic_DNA"/>
</dbReference>
<reference evidence="1" key="1">
    <citation type="submission" date="2020-02" db="EMBL/GenBank/DDBJ databases">
        <authorList>
            <person name="Meier V. D."/>
        </authorList>
    </citation>
    <scope>NUCLEOTIDE SEQUENCE</scope>
    <source>
        <strain evidence="1">AVDCRST_MAG32</strain>
    </source>
</reference>
<gene>
    <name evidence="1" type="ORF">AVDCRST_MAG32-653</name>
</gene>
<organism evidence="1">
    <name type="scientific">uncultured Nocardioides sp</name>
    <dbReference type="NCBI Taxonomy" id="198441"/>
    <lineage>
        <taxon>Bacteria</taxon>
        <taxon>Bacillati</taxon>
        <taxon>Actinomycetota</taxon>
        <taxon>Actinomycetes</taxon>
        <taxon>Propionibacteriales</taxon>
        <taxon>Nocardioidaceae</taxon>
        <taxon>Nocardioides</taxon>
        <taxon>environmental samples</taxon>
    </lineage>
</organism>
<sequence>MSEELRSEAEVLAAFEAARAELAASHVELQEAIDDLNSRPLLTDEEREKLEEQAESGALGEDMRTLVGKIRDGEDTWEAVFAGESPNGALLQGHLTTQLEEHLEDIQLAWEDLLDEEEAQGNYLGPDGPRHAAP</sequence>